<dbReference type="GO" id="GO:0005524">
    <property type="term" value="F:ATP binding"/>
    <property type="evidence" value="ECO:0007669"/>
    <property type="project" value="InterPro"/>
</dbReference>
<dbReference type="InterPro" id="IPR003959">
    <property type="entry name" value="ATPase_AAA_core"/>
</dbReference>
<proteinExistence type="predicted"/>
<dbReference type="AlphaFoldDB" id="A0A1F5VMT5"/>
<dbReference type="PIRSF" id="PIRSF034888">
    <property type="entry name" value="P-loop_UCP034888"/>
    <property type="match status" value="1"/>
</dbReference>
<dbReference type="InterPro" id="IPR014592">
    <property type="entry name" value="P-loop_UCP034888"/>
</dbReference>
<evidence type="ECO:0000313" key="2">
    <source>
        <dbReference type="EMBL" id="OGF64692.1"/>
    </source>
</evidence>
<name>A0A1F5VMT5_9BACT</name>
<dbReference type="EMBL" id="MFGW01000132">
    <property type="protein sequence ID" value="OGF64692.1"/>
    <property type="molecule type" value="Genomic_DNA"/>
</dbReference>
<dbReference type="InterPro" id="IPR051396">
    <property type="entry name" value="Bact_Antivir_Def_Nuclease"/>
</dbReference>
<gene>
    <name evidence="2" type="ORF">A2Y62_14610</name>
</gene>
<dbReference type="InterPro" id="IPR027417">
    <property type="entry name" value="P-loop_NTPase"/>
</dbReference>
<reference evidence="2 3" key="1">
    <citation type="journal article" date="2016" name="Nat. Commun.">
        <title>Thousands of microbial genomes shed light on interconnected biogeochemical processes in an aquifer system.</title>
        <authorList>
            <person name="Anantharaman K."/>
            <person name="Brown C.T."/>
            <person name="Hug L.A."/>
            <person name="Sharon I."/>
            <person name="Castelle C.J."/>
            <person name="Probst A.J."/>
            <person name="Thomas B.C."/>
            <person name="Singh A."/>
            <person name="Wilkins M.J."/>
            <person name="Karaoz U."/>
            <person name="Brodie E.L."/>
            <person name="Williams K.H."/>
            <person name="Hubbard S.S."/>
            <person name="Banfield J.F."/>
        </authorList>
    </citation>
    <scope>NUCLEOTIDE SEQUENCE [LARGE SCALE GENOMIC DNA]</scope>
</reference>
<sequence length="444" mass="49601">MGKHVNRICGITVRGFKSICDEQHMEIKPLTVLAGANSSGKSSMMQPLLLLKQTLENAGDPGALLLDGPNVRFTKAEQVLSHECGVACESEFSVRIELLNKRSLEFIFRRQVGKGFELTKMIYGEDEKMVVITAQMTHEEIIKIIPNQFNIAFKILNGPELKDHQWSISRERCFFKFVLRGSKDVKQKARFSLLQFSPIDIFIPFIKDVIHVPGLRGNPLRTYPKTAGGPNFPGTFEFYVASIISQWQSNSGGTKLKNLSDALETMGLTWKVRAEPIDDTQVELKVGRLPRSKRGGAHDLVSIADVGFGVSQCLPVIVALLVARSDQLVYLEQPEIHLHPLAQRKLVNILCKEIKKGIVAVVETHSTLVLREIQTLIARGELSKEDVALHWLQRNEKGKTTICTAELDDNGAYGDWPDDFELIGLQSEQAYLDAVEKKEAGKKS</sequence>
<feature type="domain" description="ATPase AAA-type core" evidence="1">
    <location>
        <begin position="300"/>
        <end position="370"/>
    </location>
</feature>
<comment type="caution">
    <text evidence="2">The sequence shown here is derived from an EMBL/GenBank/DDBJ whole genome shotgun (WGS) entry which is preliminary data.</text>
</comment>
<dbReference type="PANTHER" id="PTHR43581">
    <property type="entry name" value="ATP/GTP PHOSPHATASE"/>
    <property type="match status" value="1"/>
</dbReference>
<dbReference type="Proteomes" id="UP000178943">
    <property type="component" value="Unassembled WGS sequence"/>
</dbReference>
<dbReference type="PANTHER" id="PTHR43581:SF2">
    <property type="entry name" value="EXCINUCLEASE ATPASE SUBUNIT"/>
    <property type="match status" value="1"/>
</dbReference>
<protein>
    <recommendedName>
        <fullName evidence="1">ATPase AAA-type core domain-containing protein</fullName>
    </recommendedName>
</protein>
<evidence type="ECO:0000259" key="1">
    <source>
        <dbReference type="Pfam" id="PF13304"/>
    </source>
</evidence>
<dbReference type="Pfam" id="PF13304">
    <property type="entry name" value="AAA_21"/>
    <property type="match status" value="1"/>
</dbReference>
<dbReference type="SUPFAM" id="SSF52540">
    <property type="entry name" value="P-loop containing nucleoside triphosphate hydrolases"/>
    <property type="match status" value="1"/>
</dbReference>
<accession>A0A1F5VMT5</accession>
<evidence type="ECO:0000313" key="3">
    <source>
        <dbReference type="Proteomes" id="UP000178943"/>
    </source>
</evidence>
<dbReference type="STRING" id="1817863.A2Y62_14610"/>
<organism evidence="2 3">
    <name type="scientific">Candidatus Fischerbacteria bacterium RBG_13_37_8</name>
    <dbReference type="NCBI Taxonomy" id="1817863"/>
    <lineage>
        <taxon>Bacteria</taxon>
        <taxon>Candidatus Fischeribacteriota</taxon>
    </lineage>
</organism>
<dbReference type="GO" id="GO:0016887">
    <property type="term" value="F:ATP hydrolysis activity"/>
    <property type="evidence" value="ECO:0007669"/>
    <property type="project" value="InterPro"/>
</dbReference>